<organism evidence="3 4">
    <name type="scientific">Microbacterium mcarthurae</name>
    <dbReference type="NCBI Taxonomy" id="3035918"/>
    <lineage>
        <taxon>Bacteria</taxon>
        <taxon>Bacillati</taxon>
        <taxon>Actinomycetota</taxon>
        <taxon>Actinomycetes</taxon>
        <taxon>Micrococcales</taxon>
        <taxon>Microbacteriaceae</taxon>
        <taxon>Microbacterium</taxon>
    </lineage>
</organism>
<dbReference type="RefSeq" id="WP_408905739.1">
    <property type="nucleotide sequence ID" value="NZ_JAROCE010000003.1"/>
</dbReference>
<gene>
    <name evidence="3" type="ORF">P5G46_11570</name>
</gene>
<name>A0ABW9GH94_9MICO</name>
<evidence type="ECO:0000256" key="1">
    <source>
        <dbReference type="ARBA" id="ARBA00022833"/>
    </source>
</evidence>
<sequence length="350" mass="36873">MHDEDLSGVEREQDAVRAARRIRATRRGLLVGGLALVALGGGALLVRQIRRSGGPAPAWTPLRAITPPDAPAALSPAVEAPGIDTAMMVWAHADDDIIFANPGLADAILSGATVRAVYVTAGDAGKGIDYAREREAGIRAAYDVMRGVTGEWDEREITLLSGARITRFVPADEPRLSISVLRLPDGGLDAKGFAATGNAGLTQLINGDAAELVPIDGGPAYDLPRLTATLAELLAAAAPRHVCTNVPHESAYAHGDHPDHSCVGSLVRASAPAVGLTAERMSYYLGYPSQDQPVNVTGAVLDAKVEVYRTYAADDPVVRCAEASTCLAQPGFGEWLRRTYPKTEAELRLS</sequence>
<accession>A0ABW9GH94</accession>
<feature type="transmembrane region" description="Helical" evidence="2">
    <location>
        <begin position="28"/>
        <end position="46"/>
    </location>
</feature>
<keyword evidence="1" id="KW-0862">Zinc</keyword>
<proteinExistence type="predicted"/>
<evidence type="ECO:0000256" key="2">
    <source>
        <dbReference type="SAM" id="Phobius"/>
    </source>
</evidence>
<dbReference type="EMBL" id="JAROCE010000003">
    <property type="protein sequence ID" value="MFM2721144.1"/>
    <property type="molecule type" value="Genomic_DNA"/>
</dbReference>
<dbReference type="InterPro" id="IPR003737">
    <property type="entry name" value="GlcNAc_PI_deacetylase-related"/>
</dbReference>
<dbReference type="InterPro" id="IPR024078">
    <property type="entry name" value="LmbE-like_dom_sf"/>
</dbReference>
<keyword evidence="2" id="KW-1133">Transmembrane helix</keyword>
<keyword evidence="2" id="KW-0472">Membrane</keyword>
<dbReference type="Gene3D" id="3.40.50.10320">
    <property type="entry name" value="LmbE-like"/>
    <property type="match status" value="1"/>
</dbReference>
<dbReference type="Proteomes" id="UP001630303">
    <property type="component" value="Unassembled WGS sequence"/>
</dbReference>
<keyword evidence="2" id="KW-0812">Transmembrane</keyword>
<dbReference type="Pfam" id="PF02585">
    <property type="entry name" value="PIG-L"/>
    <property type="match status" value="1"/>
</dbReference>
<keyword evidence="4" id="KW-1185">Reference proteome</keyword>
<dbReference type="PANTHER" id="PTHR12993">
    <property type="entry name" value="N-ACETYLGLUCOSAMINYL-PHOSPHATIDYLINOSITOL DE-N-ACETYLASE-RELATED"/>
    <property type="match status" value="1"/>
</dbReference>
<comment type="caution">
    <text evidence="3">The sequence shown here is derived from an EMBL/GenBank/DDBJ whole genome shotgun (WGS) entry which is preliminary data.</text>
</comment>
<evidence type="ECO:0000313" key="3">
    <source>
        <dbReference type="EMBL" id="MFM2721144.1"/>
    </source>
</evidence>
<dbReference type="SUPFAM" id="SSF102588">
    <property type="entry name" value="LmbE-like"/>
    <property type="match status" value="1"/>
</dbReference>
<evidence type="ECO:0000313" key="4">
    <source>
        <dbReference type="Proteomes" id="UP001630303"/>
    </source>
</evidence>
<reference evidence="3 4" key="1">
    <citation type="submission" date="2023-03" db="EMBL/GenBank/DDBJ databases">
        <title>MT1 and MT2 Draft Genomes of Novel Species.</title>
        <authorList>
            <person name="Venkateswaran K."/>
        </authorList>
    </citation>
    <scope>NUCLEOTIDE SEQUENCE [LARGE SCALE GENOMIC DNA]</scope>
    <source>
        <strain evidence="3 4">IF8SW-P5</strain>
    </source>
</reference>
<dbReference type="PANTHER" id="PTHR12993:SF23">
    <property type="entry name" value="N-ACETYLGLUCOSAMINYLPHOSPHATIDYLINOSITOL DEACETYLASE"/>
    <property type="match status" value="1"/>
</dbReference>
<protein>
    <submittedName>
        <fullName evidence="3">PIG-L family deacetylase</fullName>
    </submittedName>
</protein>